<dbReference type="EMBL" id="FOAZ01000003">
    <property type="protein sequence ID" value="SEK76251.1"/>
    <property type="molecule type" value="Genomic_DNA"/>
</dbReference>
<dbReference type="RefSeq" id="WP_052439173.1">
    <property type="nucleotide sequence ID" value="NZ_BBPN01000034.1"/>
</dbReference>
<dbReference type="OrthoDB" id="10012397at2"/>
<evidence type="ECO:0000313" key="2">
    <source>
        <dbReference type="EMBL" id="SEK76251.1"/>
    </source>
</evidence>
<dbReference type="STRING" id="235985.SAMN05414137_103387"/>
<accession>A0A1H7JNS5</accession>
<feature type="chain" id="PRO_5010179996" description="Gram-positive cocci surface proteins LPxTG domain-containing protein" evidence="1">
    <location>
        <begin position="27"/>
        <end position="167"/>
    </location>
</feature>
<proteinExistence type="predicted"/>
<evidence type="ECO:0008006" key="4">
    <source>
        <dbReference type="Google" id="ProtNLM"/>
    </source>
</evidence>
<dbReference type="AlphaFoldDB" id="A0A1H7JNS5"/>
<gene>
    <name evidence="2" type="ORF">SAMN05414137_103387</name>
</gene>
<evidence type="ECO:0000313" key="3">
    <source>
        <dbReference type="Proteomes" id="UP000183015"/>
    </source>
</evidence>
<protein>
    <recommendedName>
        <fullName evidence="4">Gram-positive cocci surface proteins LPxTG domain-containing protein</fullName>
    </recommendedName>
</protein>
<evidence type="ECO:0000256" key="1">
    <source>
        <dbReference type="SAM" id="SignalP"/>
    </source>
</evidence>
<organism evidence="2 3">
    <name type="scientific">Streptacidiphilus jiangxiensis</name>
    <dbReference type="NCBI Taxonomy" id="235985"/>
    <lineage>
        <taxon>Bacteria</taxon>
        <taxon>Bacillati</taxon>
        <taxon>Actinomycetota</taxon>
        <taxon>Actinomycetes</taxon>
        <taxon>Kitasatosporales</taxon>
        <taxon>Streptomycetaceae</taxon>
        <taxon>Streptacidiphilus</taxon>
    </lineage>
</organism>
<dbReference type="eggNOG" id="ENOG5031YKW">
    <property type="taxonomic scope" value="Bacteria"/>
</dbReference>
<name>A0A1H7JNS5_STRJI</name>
<dbReference type="Proteomes" id="UP000183015">
    <property type="component" value="Unassembled WGS sequence"/>
</dbReference>
<reference evidence="3" key="1">
    <citation type="submission" date="2016-10" db="EMBL/GenBank/DDBJ databases">
        <authorList>
            <person name="Varghese N."/>
        </authorList>
    </citation>
    <scope>NUCLEOTIDE SEQUENCE [LARGE SCALE GENOMIC DNA]</scope>
    <source>
        <strain evidence="3">DSM 45096 / BCRC 16803 / CGMCC 4.1857 / CIP 109030 / JCM 12277 / KCTC 19219 / NBRC 100920 / 33214</strain>
    </source>
</reference>
<keyword evidence="1" id="KW-0732">Signal</keyword>
<feature type="signal peptide" evidence="1">
    <location>
        <begin position="1"/>
        <end position="26"/>
    </location>
</feature>
<keyword evidence="3" id="KW-1185">Reference proteome</keyword>
<sequence>MRVRRLAAATALSGAAVIATAPLASAVEAGAVVVSPGSAAPGQTVTIGASGCATANPNATARAYSNAFPTTALNAVGSTGEVAGSTQVFSGAKAGTYTVTVVCDVSNPSQKATGSLTVVTSATGGATTGDGATQSFPTSSVAGGAALAAGSLGLGAFALRRRAGGRA</sequence>